<evidence type="ECO:0000256" key="1">
    <source>
        <dbReference type="ARBA" id="ARBA00004613"/>
    </source>
</evidence>
<keyword evidence="6 10" id="KW-0732">Signal</keyword>
<keyword evidence="4 9" id="KW-0929">Antimicrobial</keyword>
<reference evidence="11" key="1">
    <citation type="submission" date="2016-12" db="EMBL/GenBank/DDBJ databases">
        <title>An insight into the sialome and mialome of the sand fly, Nyssomyia neivai.</title>
        <authorList>
            <person name="Sebastian V."/>
            <person name="Goulart T.M."/>
            <person name="Oliveira W."/>
            <person name="Calvo E."/>
            <person name="Oliveira L.F."/>
            <person name="Pinto M.C."/>
            <person name="Rosselino A.M."/>
            <person name="Ribeiro J.M."/>
        </authorList>
    </citation>
    <scope>NUCLEOTIDE SEQUENCE</scope>
</reference>
<dbReference type="EMBL" id="GFDF01001060">
    <property type="protein sequence ID" value="JAV13024.1"/>
    <property type="molecule type" value="Transcribed_RNA"/>
</dbReference>
<protein>
    <submittedName>
        <fullName evidence="11">Putative cecropin</fullName>
    </submittedName>
</protein>
<accession>A0A1L8E312</accession>
<comment type="subcellular location">
    <subcellularLocation>
        <location evidence="1 9">Secreted</location>
    </subcellularLocation>
</comment>
<keyword evidence="5 9" id="KW-0399">Innate immunity</keyword>
<organism evidence="11">
    <name type="scientific">Nyssomyia neivai</name>
    <dbReference type="NCBI Taxonomy" id="330878"/>
    <lineage>
        <taxon>Eukaryota</taxon>
        <taxon>Metazoa</taxon>
        <taxon>Ecdysozoa</taxon>
        <taxon>Arthropoda</taxon>
        <taxon>Hexapoda</taxon>
        <taxon>Insecta</taxon>
        <taxon>Pterygota</taxon>
        <taxon>Neoptera</taxon>
        <taxon>Endopterygota</taxon>
        <taxon>Diptera</taxon>
        <taxon>Nematocera</taxon>
        <taxon>Psychodoidea</taxon>
        <taxon>Psychodidae</taxon>
        <taxon>Nyssomyia</taxon>
    </lineage>
</organism>
<sequence>MNFTKYFVLFAILLVVFTTGTEAGFFKKLGKKLEKVGKNVVHSVEKALPAAQGVVTVITGAKAIGK</sequence>
<evidence type="ECO:0000256" key="7">
    <source>
        <dbReference type="ARBA" id="ARBA00022859"/>
    </source>
</evidence>
<evidence type="ECO:0000256" key="8">
    <source>
        <dbReference type="ARBA" id="ARBA00023022"/>
    </source>
</evidence>
<evidence type="ECO:0000256" key="9">
    <source>
        <dbReference type="RuleBase" id="RU003948"/>
    </source>
</evidence>
<name>A0A1L8E312_9DIPT</name>
<proteinExistence type="inferred from homology"/>
<evidence type="ECO:0000256" key="10">
    <source>
        <dbReference type="SAM" id="SignalP"/>
    </source>
</evidence>
<keyword evidence="8 9" id="KW-0044">Antibiotic</keyword>
<evidence type="ECO:0000256" key="6">
    <source>
        <dbReference type="ARBA" id="ARBA00022729"/>
    </source>
</evidence>
<dbReference type="PANTHER" id="PTHR38329">
    <property type="entry name" value="CECROPIN-A1-RELATED"/>
    <property type="match status" value="1"/>
</dbReference>
<evidence type="ECO:0000256" key="4">
    <source>
        <dbReference type="ARBA" id="ARBA00022529"/>
    </source>
</evidence>
<evidence type="ECO:0000256" key="2">
    <source>
        <dbReference type="ARBA" id="ARBA00010680"/>
    </source>
</evidence>
<dbReference type="GO" id="GO:0019731">
    <property type="term" value="P:antibacterial humoral response"/>
    <property type="evidence" value="ECO:0007669"/>
    <property type="project" value="InterPro"/>
</dbReference>
<keyword evidence="3" id="KW-0964">Secreted</keyword>
<dbReference type="InterPro" id="IPR020400">
    <property type="entry name" value="CecC/Srx/CECD"/>
</dbReference>
<dbReference type="InterPro" id="IPR000875">
    <property type="entry name" value="CecC-like"/>
</dbReference>
<keyword evidence="7 9" id="KW-0391">Immunity</keyword>
<dbReference type="GO" id="GO:0050830">
    <property type="term" value="P:defense response to Gram-positive bacterium"/>
    <property type="evidence" value="ECO:0007669"/>
    <property type="project" value="TreeGrafter"/>
</dbReference>
<evidence type="ECO:0000313" key="11">
    <source>
        <dbReference type="EMBL" id="JAV13024.1"/>
    </source>
</evidence>
<dbReference type="PANTHER" id="PTHR38329:SF1">
    <property type="entry name" value="CECROPIN-A1-RELATED"/>
    <property type="match status" value="1"/>
</dbReference>
<feature type="signal peptide" evidence="10">
    <location>
        <begin position="1"/>
        <end position="23"/>
    </location>
</feature>
<comment type="similarity">
    <text evidence="2 9">Belongs to the cecropin family.</text>
</comment>
<evidence type="ECO:0000256" key="3">
    <source>
        <dbReference type="ARBA" id="ARBA00022525"/>
    </source>
</evidence>
<evidence type="ECO:0000256" key="5">
    <source>
        <dbReference type="ARBA" id="ARBA00022588"/>
    </source>
</evidence>
<feature type="chain" id="PRO_5012137447" evidence="10">
    <location>
        <begin position="24"/>
        <end position="66"/>
    </location>
</feature>
<dbReference type="GO" id="GO:0005615">
    <property type="term" value="C:extracellular space"/>
    <property type="evidence" value="ECO:0007669"/>
    <property type="project" value="TreeGrafter"/>
</dbReference>
<dbReference type="GO" id="GO:0045087">
    <property type="term" value="P:innate immune response"/>
    <property type="evidence" value="ECO:0007669"/>
    <property type="project" value="UniProtKB-KW"/>
</dbReference>
<dbReference type="AlphaFoldDB" id="A0A1L8E312"/>
<dbReference type="Pfam" id="PF00272">
    <property type="entry name" value="Cecropin"/>
    <property type="match status" value="1"/>
</dbReference>
<dbReference type="GO" id="GO:0050829">
    <property type="term" value="P:defense response to Gram-negative bacterium"/>
    <property type="evidence" value="ECO:0007669"/>
    <property type="project" value="UniProtKB-ARBA"/>
</dbReference>